<name>A0ABX2E612_9FLAO</name>
<comment type="caution">
    <text evidence="2">The sequence shown here is derived from an EMBL/GenBank/DDBJ whole genome shotgun (WGS) entry which is preliminary data.</text>
</comment>
<evidence type="ECO:0000313" key="2">
    <source>
        <dbReference type="EMBL" id="NRD23853.1"/>
    </source>
</evidence>
<dbReference type="Proteomes" id="UP000805085">
    <property type="component" value="Unassembled WGS sequence"/>
</dbReference>
<keyword evidence="1" id="KW-0812">Transmembrane</keyword>
<keyword evidence="1" id="KW-1133">Transmembrane helix</keyword>
<dbReference type="EMBL" id="JABRWQ010000004">
    <property type="protein sequence ID" value="NRD23853.1"/>
    <property type="molecule type" value="Genomic_DNA"/>
</dbReference>
<keyword evidence="3" id="KW-1185">Reference proteome</keyword>
<keyword evidence="1" id="KW-0472">Membrane</keyword>
<feature type="transmembrane region" description="Helical" evidence="1">
    <location>
        <begin position="193"/>
        <end position="214"/>
    </location>
</feature>
<evidence type="ECO:0000313" key="3">
    <source>
        <dbReference type="Proteomes" id="UP000805085"/>
    </source>
</evidence>
<feature type="transmembrane region" description="Helical" evidence="1">
    <location>
        <begin position="221"/>
        <end position="241"/>
    </location>
</feature>
<reference evidence="2 3" key="1">
    <citation type="journal article" date="2015" name="Int. J. Syst. Evol. Microbiol.">
        <title>Winogradskyella litoriviva sp. nov., isolated from coastal seawater.</title>
        <authorList>
            <person name="Nedashkovskaya O.I."/>
            <person name="Kukhlevskiy A.D."/>
            <person name="Zhukova N.V."/>
            <person name="Kim S.J."/>
            <person name="Rhee S.K."/>
            <person name="Mikhailov V.V."/>
        </authorList>
    </citation>
    <scope>NUCLEOTIDE SEQUENCE [LARGE SCALE GENOMIC DNA]</scope>
    <source>
        <strain evidence="2 3">KMM6491</strain>
    </source>
</reference>
<sequence>MLKLNFIPKFSILIIFSFILFTVIGTLTHEFGHIAVAKYFGYETRLNYGSSSIVQKGYVEDEDVKEIEKIYKKYLDFKYEELPNELKLKVEELQNSINKKFPQNRYHNLWITAGGPAQTLLTSFIGLTILYIRRNQWRNGFKILDWFAVFMTLFALREVFNFITSIYALIISSKSNFHGDEFRISRYLGFNEWIVPSIALIFGLIITFIAIFKIIPIKYRFTFIISGLVGSISGYAIWFGFLGEALFNS</sequence>
<gene>
    <name evidence="2" type="ORF">HNV10_11405</name>
</gene>
<organism evidence="2 3">
    <name type="scientific">Winogradskyella litoriviva</name>
    <dbReference type="NCBI Taxonomy" id="1220182"/>
    <lineage>
        <taxon>Bacteria</taxon>
        <taxon>Pseudomonadati</taxon>
        <taxon>Bacteroidota</taxon>
        <taxon>Flavobacteriia</taxon>
        <taxon>Flavobacteriales</taxon>
        <taxon>Flavobacteriaceae</taxon>
        <taxon>Winogradskyella</taxon>
    </lineage>
</organism>
<feature type="transmembrane region" description="Helical" evidence="1">
    <location>
        <begin position="12"/>
        <end position="36"/>
    </location>
</feature>
<evidence type="ECO:0000256" key="1">
    <source>
        <dbReference type="SAM" id="Phobius"/>
    </source>
</evidence>
<accession>A0ABX2E612</accession>
<protein>
    <submittedName>
        <fullName evidence="2">Uncharacterized protein</fullName>
    </submittedName>
</protein>
<proteinExistence type="predicted"/>
<dbReference type="RefSeq" id="WP_173301481.1">
    <property type="nucleotide sequence ID" value="NZ_JABRWQ010000004.1"/>
</dbReference>
<feature type="transmembrane region" description="Helical" evidence="1">
    <location>
        <begin position="109"/>
        <end position="132"/>
    </location>
</feature>
<feature type="transmembrane region" description="Helical" evidence="1">
    <location>
        <begin position="144"/>
        <end position="173"/>
    </location>
</feature>